<feature type="binding site" evidence="12">
    <location>
        <position position="164"/>
    </location>
    <ligand>
        <name>FMN</name>
        <dbReference type="ChEBI" id="CHEBI:58210"/>
    </ligand>
</feature>
<feature type="binding site" evidence="12">
    <location>
        <position position="45"/>
    </location>
    <ligand>
        <name>substrate</name>
    </ligand>
</feature>
<dbReference type="CDD" id="cd04740">
    <property type="entry name" value="DHOD_1B_like"/>
    <property type="match status" value="1"/>
</dbReference>
<feature type="domain" description="Dihydroorotate dehydrogenase catalytic" evidence="13">
    <location>
        <begin position="4"/>
        <end position="285"/>
    </location>
</feature>
<accession>A0A3E3DVW0</accession>
<comment type="catalytic activity">
    <reaction evidence="11">
        <text>(S)-dihydroorotate + NAD(+) = orotate + NADH + H(+)</text>
        <dbReference type="Rhea" id="RHEA:13513"/>
        <dbReference type="ChEBI" id="CHEBI:15378"/>
        <dbReference type="ChEBI" id="CHEBI:30839"/>
        <dbReference type="ChEBI" id="CHEBI:30864"/>
        <dbReference type="ChEBI" id="CHEBI:57540"/>
        <dbReference type="ChEBI" id="CHEBI:57945"/>
        <dbReference type="EC" id="1.3.1.14"/>
    </reaction>
</comment>
<dbReference type="PANTHER" id="PTHR48109:SF1">
    <property type="entry name" value="DIHYDROOROTATE DEHYDROGENASE (FUMARATE)"/>
    <property type="match status" value="1"/>
</dbReference>
<comment type="cofactor">
    <cofactor evidence="12">
        <name>FMN</name>
        <dbReference type="ChEBI" id="CHEBI:58210"/>
    </cofactor>
    <text evidence="12">Binds 1 FMN per subunit.</text>
</comment>
<dbReference type="RefSeq" id="WP_007050691.1">
    <property type="nucleotide sequence ID" value="NZ_CABKNJ010000001.1"/>
</dbReference>
<evidence type="ECO:0000256" key="6">
    <source>
        <dbReference type="ARBA" id="ARBA00022630"/>
    </source>
</evidence>
<feature type="binding site" evidence="12">
    <location>
        <begin position="191"/>
        <end position="192"/>
    </location>
    <ligand>
        <name>substrate</name>
    </ligand>
</feature>
<evidence type="ECO:0000313" key="15">
    <source>
        <dbReference type="Proteomes" id="UP000261212"/>
    </source>
</evidence>
<dbReference type="PANTHER" id="PTHR48109">
    <property type="entry name" value="DIHYDROOROTATE DEHYDROGENASE (QUINONE), MITOCHONDRIAL-RELATED"/>
    <property type="match status" value="1"/>
</dbReference>
<dbReference type="InterPro" id="IPR033888">
    <property type="entry name" value="DHOD_1B"/>
</dbReference>
<dbReference type="InterPro" id="IPR012135">
    <property type="entry name" value="Dihydroorotate_DH_1_2"/>
</dbReference>
<keyword evidence="6 12" id="KW-0285">Flavoprotein</keyword>
<feature type="binding site" evidence="12">
    <location>
        <position position="21"/>
    </location>
    <ligand>
        <name>FMN</name>
        <dbReference type="ChEBI" id="CHEBI:58210"/>
    </ligand>
</feature>
<dbReference type="FunFam" id="3.20.20.70:FF:000027">
    <property type="entry name" value="Dihydropyrimidine dehydrogenase [NADP(+)]"/>
    <property type="match status" value="1"/>
</dbReference>
<evidence type="ECO:0000256" key="1">
    <source>
        <dbReference type="ARBA" id="ARBA00003616"/>
    </source>
</evidence>
<evidence type="ECO:0000256" key="12">
    <source>
        <dbReference type="HAMAP-Rule" id="MF_00224"/>
    </source>
</evidence>
<evidence type="ECO:0000256" key="5">
    <source>
        <dbReference type="ARBA" id="ARBA00022490"/>
    </source>
</evidence>
<comment type="similarity">
    <text evidence="4 12">Belongs to the dihydroorotate dehydrogenase family. Type 1 subfamily.</text>
</comment>
<feature type="binding site" evidence="12">
    <location>
        <position position="126"/>
    </location>
    <ligand>
        <name>FMN</name>
        <dbReference type="ChEBI" id="CHEBI:58210"/>
    </ligand>
</feature>
<comment type="function">
    <text evidence="1">Catalyzes the conversion of dihydroorotate to orotate with NAD(+) as electron acceptor.</text>
</comment>
<evidence type="ECO:0000256" key="7">
    <source>
        <dbReference type="ARBA" id="ARBA00022643"/>
    </source>
</evidence>
<keyword evidence="5 12" id="KW-0963">Cytoplasm</keyword>
<feature type="binding site" evidence="12">
    <location>
        <position position="126"/>
    </location>
    <ligand>
        <name>substrate</name>
    </ligand>
</feature>
<evidence type="ECO:0000256" key="8">
    <source>
        <dbReference type="ARBA" id="ARBA00022975"/>
    </source>
</evidence>
<feature type="binding site" evidence="12">
    <location>
        <position position="99"/>
    </location>
    <ligand>
        <name>FMN</name>
        <dbReference type="ChEBI" id="CHEBI:58210"/>
    </ligand>
</feature>
<dbReference type="UniPathway" id="UPA00070"/>
<feature type="binding site" evidence="12">
    <location>
        <begin position="45"/>
        <end position="46"/>
    </location>
    <ligand>
        <name>FMN</name>
        <dbReference type="ChEBI" id="CHEBI:58210"/>
    </ligand>
</feature>
<comment type="catalytic activity">
    <reaction evidence="12">
        <text>(S)-dihydroorotate + A = orotate + AH2</text>
        <dbReference type="Rhea" id="RHEA:18073"/>
        <dbReference type="ChEBI" id="CHEBI:13193"/>
        <dbReference type="ChEBI" id="CHEBI:17499"/>
        <dbReference type="ChEBI" id="CHEBI:30839"/>
        <dbReference type="ChEBI" id="CHEBI:30864"/>
    </reaction>
</comment>
<feature type="binding site" evidence="12">
    <location>
        <begin position="264"/>
        <end position="265"/>
    </location>
    <ligand>
        <name>FMN</name>
        <dbReference type="ChEBI" id="CHEBI:58210"/>
    </ligand>
</feature>
<dbReference type="GeneID" id="98000968"/>
<evidence type="ECO:0000256" key="11">
    <source>
        <dbReference type="ARBA" id="ARBA00048996"/>
    </source>
</evidence>
<evidence type="ECO:0000256" key="4">
    <source>
        <dbReference type="ARBA" id="ARBA00008008"/>
    </source>
</evidence>
<proteinExistence type="inferred from homology"/>
<evidence type="ECO:0000259" key="13">
    <source>
        <dbReference type="Pfam" id="PF01180"/>
    </source>
</evidence>
<comment type="subcellular location">
    <subcellularLocation>
        <location evidence="2 12">Cytoplasm</location>
    </subcellularLocation>
</comment>
<dbReference type="InterPro" id="IPR049622">
    <property type="entry name" value="Dihydroorotate_DH_I"/>
</dbReference>
<sequence length="300" mass="32444">MDRLKVNFLGKEFSNPLVAASGTFGFGREYSEFFDVSEIGGVCSKGLTLKPQPGNSGNRIWESPSGVINSIGLENPGVRSFLIKDLPYMNKLGTRVIVNYGAHSTEDFLEGIELLNKEELDFIELNISCPNVKEGGMAFCMDNKSAYDITKAVKEKSVHPIIVKLSPNAPSIVEVAKAVESAGADAVSLTNTFLAMAIDINKKKPVFDNVYAGLSGSAIKPIALRMVHQVAKEIEIPILSYGGVSNYMDALEFIMAGSTLVGVGSAIFADPTVMIDIKKDLEEYLIRNNIDNISELIGIV</sequence>
<organism evidence="14 15">
    <name type="scientific">Anaerofustis stercorihominis</name>
    <dbReference type="NCBI Taxonomy" id="214853"/>
    <lineage>
        <taxon>Bacteria</taxon>
        <taxon>Bacillati</taxon>
        <taxon>Bacillota</taxon>
        <taxon>Clostridia</taxon>
        <taxon>Eubacteriales</taxon>
        <taxon>Eubacteriaceae</taxon>
        <taxon>Anaerofustis</taxon>
    </lineage>
</organism>
<keyword evidence="7 12" id="KW-0288">FMN</keyword>
<evidence type="ECO:0000256" key="3">
    <source>
        <dbReference type="ARBA" id="ARBA00004715"/>
    </source>
</evidence>
<keyword evidence="9 12" id="KW-0560">Oxidoreductase</keyword>
<feature type="binding site" evidence="12">
    <location>
        <position position="216"/>
    </location>
    <ligand>
        <name>FMN</name>
        <dbReference type="ChEBI" id="CHEBI:58210"/>
    </ligand>
</feature>
<dbReference type="AlphaFoldDB" id="A0A3E3DVW0"/>
<dbReference type="HAMAP" id="MF_00224">
    <property type="entry name" value="DHO_dh_type1"/>
    <property type="match status" value="1"/>
</dbReference>
<dbReference type="GO" id="GO:0004589">
    <property type="term" value="F:dihydroorotate dehydrogenase (NAD+) activity"/>
    <property type="evidence" value="ECO:0007669"/>
    <property type="project" value="UniProtKB-EC"/>
</dbReference>
<dbReference type="InterPro" id="IPR005720">
    <property type="entry name" value="Dihydroorotate_DH_cat"/>
</dbReference>
<comment type="caution">
    <text evidence="12">Lacks conserved residue(s) required for the propagation of feature annotation.</text>
</comment>
<dbReference type="GO" id="GO:0005737">
    <property type="term" value="C:cytoplasm"/>
    <property type="evidence" value="ECO:0007669"/>
    <property type="project" value="UniProtKB-SubCell"/>
</dbReference>
<feature type="active site" description="Nucleophile" evidence="12">
    <location>
        <position position="129"/>
    </location>
</feature>
<evidence type="ECO:0000256" key="10">
    <source>
        <dbReference type="ARBA" id="ARBA00023027"/>
    </source>
</evidence>
<dbReference type="GO" id="GO:0006207">
    <property type="term" value="P:'de novo' pyrimidine nucleobase biosynthetic process"/>
    <property type="evidence" value="ECO:0007669"/>
    <property type="project" value="TreeGrafter"/>
</dbReference>
<dbReference type="NCBIfam" id="NF005574">
    <property type="entry name" value="PRK07259.1"/>
    <property type="match status" value="1"/>
</dbReference>
<dbReference type="PIRSF" id="PIRSF000164">
    <property type="entry name" value="DHO_oxidase"/>
    <property type="match status" value="1"/>
</dbReference>
<name>A0A3E3DVW0_9FIRM</name>
<feature type="binding site" evidence="12">
    <location>
        <begin position="69"/>
        <end position="73"/>
    </location>
    <ligand>
        <name>substrate</name>
    </ligand>
</feature>
<keyword evidence="8 12" id="KW-0665">Pyrimidine biosynthesis</keyword>
<gene>
    <name evidence="12" type="primary">pyrD</name>
    <name evidence="14" type="ORF">DW687_10870</name>
</gene>
<feature type="binding site" evidence="12">
    <location>
        <begin position="242"/>
        <end position="243"/>
    </location>
    <ligand>
        <name>FMN</name>
        <dbReference type="ChEBI" id="CHEBI:58210"/>
    </ligand>
</feature>
<dbReference type="EMBL" id="QUSM01000007">
    <property type="protein sequence ID" value="RGD73236.1"/>
    <property type="molecule type" value="Genomic_DNA"/>
</dbReference>
<dbReference type="EC" id="1.3.-.-" evidence="12"/>
<evidence type="ECO:0000256" key="9">
    <source>
        <dbReference type="ARBA" id="ARBA00023002"/>
    </source>
</evidence>
<dbReference type="SUPFAM" id="SSF51395">
    <property type="entry name" value="FMN-linked oxidoreductases"/>
    <property type="match status" value="1"/>
</dbReference>
<dbReference type="Gene3D" id="3.20.20.70">
    <property type="entry name" value="Aldolase class I"/>
    <property type="match status" value="1"/>
</dbReference>
<dbReference type="Pfam" id="PF01180">
    <property type="entry name" value="DHO_dh"/>
    <property type="match status" value="1"/>
</dbReference>
<keyword evidence="10" id="KW-0520">NAD</keyword>
<comment type="caution">
    <text evidence="14">The sequence shown here is derived from an EMBL/GenBank/DDBJ whole genome shotgun (WGS) entry which is preliminary data.</text>
</comment>
<dbReference type="InterPro" id="IPR050074">
    <property type="entry name" value="DHO_dehydrogenase"/>
</dbReference>
<reference evidence="14 15" key="1">
    <citation type="submission" date="2018-08" db="EMBL/GenBank/DDBJ databases">
        <title>A genome reference for cultivated species of the human gut microbiota.</title>
        <authorList>
            <person name="Zou Y."/>
            <person name="Xue W."/>
            <person name="Luo G."/>
        </authorList>
    </citation>
    <scope>NUCLEOTIDE SEQUENCE [LARGE SCALE GENOMIC DNA]</scope>
    <source>
        <strain evidence="14 15">AM25-6</strain>
    </source>
</reference>
<evidence type="ECO:0000313" key="14">
    <source>
        <dbReference type="EMBL" id="RGD73236.1"/>
    </source>
</evidence>
<dbReference type="InterPro" id="IPR024920">
    <property type="entry name" value="Dihydroorotate_DH_1"/>
</dbReference>
<comment type="pathway">
    <text evidence="3">Pyrimidine metabolism; UMP biosynthesis via de novo pathway; orotate from (S)-dihydroorotate (NAD(+) route): step 1/1.</text>
</comment>
<dbReference type="InterPro" id="IPR013785">
    <property type="entry name" value="Aldolase_TIM"/>
</dbReference>
<protein>
    <recommendedName>
        <fullName evidence="12">Dihydroorotate dehydrogenase</fullName>
        <shortName evidence="12">DHOD</shortName>
        <shortName evidence="12">DHODase</shortName>
        <shortName evidence="12">DHOdehase</shortName>
        <ecNumber evidence="12">1.3.-.-</ecNumber>
    </recommendedName>
</protein>
<dbReference type="Proteomes" id="UP000261212">
    <property type="component" value="Unassembled WGS sequence"/>
</dbReference>
<dbReference type="GO" id="GO:0044205">
    <property type="term" value="P:'de novo' UMP biosynthetic process"/>
    <property type="evidence" value="ECO:0007669"/>
    <property type="project" value="UniProtKB-UniRule"/>
</dbReference>
<dbReference type="NCBIfam" id="TIGR01037">
    <property type="entry name" value="pyrD_sub1_fam"/>
    <property type="match status" value="1"/>
</dbReference>
<evidence type="ECO:0000256" key="2">
    <source>
        <dbReference type="ARBA" id="ARBA00004496"/>
    </source>
</evidence>